<dbReference type="AlphaFoldDB" id="A0ABD5Q9J1"/>
<evidence type="ECO:0000259" key="1">
    <source>
        <dbReference type="Pfam" id="PF03364"/>
    </source>
</evidence>
<dbReference type="InterPro" id="IPR005031">
    <property type="entry name" value="COQ10_START"/>
</dbReference>
<dbReference type="RefSeq" id="WP_114577815.1">
    <property type="nucleotide sequence ID" value="NZ_JAIVEF010000012.1"/>
</dbReference>
<dbReference type="Gene3D" id="3.30.530.20">
    <property type="match status" value="1"/>
</dbReference>
<dbReference type="CDD" id="cd07820">
    <property type="entry name" value="SRPBCC_3"/>
    <property type="match status" value="1"/>
</dbReference>
<dbReference type="SUPFAM" id="SSF55961">
    <property type="entry name" value="Bet v1-like"/>
    <property type="match status" value="1"/>
</dbReference>
<gene>
    <name evidence="2" type="ORF">ACFPFO_01060</name>
</gene>
<protein>
    <submittedName>
        <fullName evidence="2">SRPBCC family protein</fullName>
    </submittedName>
</protein>
<proteinExistence type="predicted"/>
<dbReference type="InterPro" id="IPR023393">
    <property type="entry name" value="START-like_dom_sf"/>
</dbReference>
<sequence length="163" mass="18609">MATYERETRIRAPLERVWEFHSRVSGLETLTPAWMELRVESVIGPDGEREPAVLDVGSEITLSIRPGGVGPRQHWTSVITEREREDGVAYFRDEMVDGPFDRWVHTHSFFADGRETVCRDRVEYELPSLLGPLGERCPSVTGLGFEPMFRGRHAKAKAVLERE</sequence>
<evidence type="ECO:0000313" key="2">
    <source>
        <dbReference type="EMBL" id="MFC4986386.1"/>
    </source>
</evidence>
<feature type="domain" description="Coenzyme Q-binding protein COQ10 START" evidence="1">
    <location>
        <begin position="10"/>
        <end position="127"/>
    </location>
</feature>
<keyword evidence="3" id="KW-1185">Reference proteome</keyword>
<evidence type="ECO:0000313" key="3">
    <source>
        <dbReference type="Proteomes" id="UP001595925"/>
    </source>
</evidence>
<reference evidence="2 3" key="1">
    <citation type="journal article" date="2019" name="Int. J. Syst. Evol. Microbiol.">
        <title>The Global Catalogue of Microorganisms (GCM) 10K type strain sequencing project: providing services to taxonomists for standard genome sequencing and annotation.</title>
        <authorList>
            <consortium name="The Broad Institute Genomics Platform"/>
            <consortium name="The Broad Institute Genome Sequencing Center for Infectious Disease"/>
            <person name="Wu L."/>
            <person name="Ma J."/>
        </authorList>
    </citation>
    <scope>NUCLEOTIDE SEQUENCE [LARGE SCALE GENOMIC DNA]</scope>
    <source>
        <strain evidence="2 3">CGMCC 1.15824</strain>
    </source>
</reference>
<accession>A0ABD5Q9J1</accession>
<comment type="caution">
    <text evidence="2">The sequence shown here is derived from an EMBL/GenBank/DDBJ whole genome shotgun (WGS) entry which is preliminary data.</text>
</comment>
<name>A0ABD5Q9J1_9EURY</name>
<dbReference type="Pfam" id="PF03364">
    <property type="entry name" value="Polyketide_cyc"/>
    <property type="match status" value="1"/>
</dbReference>
<dbReference type="Proteomes" id="UP001595925">
    <property type="component" value="Unassembled WGS sequence"/>
</dbReference>
<organism evidence="2 3">
    <name type="scientific">Saliphagus infecundisoli</name>
    <dbReference type="NCBI Taxonomy" id="1849069"/>
    <lineage>
        <taxon>Archaea</taxon>
        <taxon>Methanobacteriati</taxon>
        <taxon>Methanobacteriota</taxon>
        <taxon>Stenosarchaea group</taxon>
        <taxon>Halobacteria</taxon>
        <taxon>Halobacteriales</taxon>
        <taxon>Natrialbaceae</taxon>
        <taxon>Saliphagus</taxon>
    </lineage>
</organism>
<dbReference type="EMBL" id="JBHSJG010000004">
    <property type="protein sequence ID" value="MFC4986386.1"/>
    <property type="molecule type" value="Genomic_DNA"/>
</dbReference>